<name>A0A9W8CBS2_TRIRA</name>
<dbReference type="GO" id="GO:0043066">
    <property type="term" value="P:negative regulation of apoptotic process"/>
    <property type="evidence" value="ECO:0007669"/>
    <property type="project" value="TreeGrafter"/>
</dbReference>
<reference evidence="12" key="1">
    <citation type="submission" date="2021-02" db="EMBL/GenBank/DDBJ databases">
        <title>Comparative genomics reveals that relaxation of natural selection precedes convergent phenotypic evolution of cavefish.</title>
        <authorList>
            <person name="Peng Z."/>
        </authorList>
    </citation>
    <scope>NUCLEOTIDE SEQUENCE</scope>
    <source>
        <tissue evidence="12">Muscle</tissue>
    </source>
</reference>
<dbReference type="InterPro" id="IPR051138">
    <property type="entry name" value="PIM_Ser/Thr_kinase"/>
</dbReference>
<dbReference type="EC" id="2.7.11.1" evidence="2"/>
<accession>A0A9W8CBS2</accession>
<sequence>MNRSLPVPFDSMYDLHGKKLRNGSFVATRRSDRSQHVQQLHRWFEEQRKIVLVYENPSTWLEKYVKNSGGRLHEAEARGLVKQAAEGVKHSLDHGVFHEKVFDTNFFIEEKTRTLKLSLFGDEKHITSVYEISRFKGRAMDRENLKADRYYAELATVWSLGTLAYEMIHGHEKKKGKEPKLDSSLSRECRDFISECLQRNPLHRMSLKELMAHEWINGVEEGPSDPDVSEPVPRPFHVGHTAEVELPGPTTAPLDSTYQVNEKQMFEGAFMMTRKSAGRRVFDTNFFIEEKTTTLKLSLFGDEKHITSVYEISRFKAMDRENLKADRYYAELATVWSLGTLAYEMIHGHETKKGKEPKLDSSLSRGKERCSCPEYKIPEKGSSQEMR</sequence>
<keyword evidence="5" id="KW-0547">Nucleotide-binding</keyword>
<dbReference type="GO" id="GO:0005524">
    <property type="term" value="F:ATP binding"/>
    <property type="evidence" value="ECO:0007669"/>
    <property type="project" value="UniProtKB-KW"/>
</dbReference>
<evidence type="ECO:0000256" key="4">
    <source>
        <dbReference type="ARBA" id="ARBA00022679"/>
    </source>
</evidence>
<comment type="similarity">
    <text evidence="1">Belongs to the protein kinase superfamily. CAMK Ser/Thr protein kinase family. PIM subfamily.</text>
</comment>
<feature type="compositionally biased region" description="Basic and acidic residues" evidence="10">
    <location>
        <begin position="350"/>
        <end position="379"/>
    </location>
</feature>
<dbReference type="AlphaFoldDB" id="A0A9W8CBS2"/>
<evidence type="ECO:0000256" key="2">
    <source>
        <dbReference type="ARBA" id="ARBA00012513"/>
    </source>
</evidence>
<evidence type="ECO:0000256" key="5">
    <source>
        <dbReference type="ARBA" id="ARBA00022741"/>
    </source>
</evidence>
<evidence type="ECO:0000313" key="13">
    <source>
        <dbReference type="Proteomes" id="UP001059041"/>
    </source>
</evidence>
<dbReference type="PANTHER" id="PTHR22984:SF11">
    <property type="entry name" value="AURORA KINASE-RELATED"/>
    <property type="match status" value="1"/>
</dbReference>
<protein>
    <recommendedName>
        <fullName evidence="2">non-specific serine/threonine protein kinase</fullName>
        <ecNumber evidence="2">2.7.11.1</ecNumber>
    </recommendedName>
</protein>
<comment type="catalytic activity">
    <reaction evidence="9">
        <text>L-seryl-[protein] + ATP = O-phospho-L-seryl-[protein] + ADP + H(+)</text>
        <dbReference type="Rhea" id="RHEA:17989"/>
        <dbReference type="Rhea" id="RHEA-COMP:9863"/>
        <dbReference type="Rhea" id="RHEA-COMP:11604"/>
        <dbReference type="ChEBI" id="CHEBI:15378"/>
        <dbReference type="ChEBI" id="CHEBI:29999"/>
        <dbReference type="ChEBI" id="CHEBI:30616"/>
        <dbReference type="ChEBI" id="CHEBI:83421"/>
        <dbReference type="ChEBI" id="CHEBI:456216"/>
        <dbReference type="EC" id="2.7.11.1"/>
    </reaction>
</comment>
<keyword evidence="7" id="KW-0067">ATP-binding</keyword>
<evidence type="ECO:0000256" key="3">
    <source>
        <dbReference type="ARBA" id="ARBA00022527"/>
    </source>
</evidence>
<gene>
    <name evidence="12" type="ORF">IRJ41_024463</name>
</gene>
<feature type="region of interest" description="Disordered" evidence="10">
    <location>
        <begin position="350"/>
        <end position="387"/>
    </location>
</feature>
<feature type="domain" description="Protein kinase" evidence="11">
    <location>
        <begin position="1"/>
        <end position="216"/>
    </location>
</feature>
<comment type="catalytic activity">
    <reaction evidence="8">
        <text>L-threonyl-[protein] + ATP = O-phospho-L-threonyl-[protein] + ADP + H(+)</text>
        <dbReference type="Rhea" id="RHEA:46608"/>
        <dbReference type="Rhea" id="RHEA-COMP:11060"/>
        <dbReference type="Rhea" id="RHEA-COMP:11605"/>
        <dbReference type="ChEBI" id="CHEBI:15378"/>
        <dbReference type="ChEBI" id="CHEBI:30013"/>
        <dbReference type="ChEBI" id="CHEBI:30616"/>
        <dbReference type="ChEBI" id="CHEBI:61977"/>
        <dbReference type="ChEBI" id="CHEBI:456216"/>
        <dbReference type="EC" id="2.7.11.1"/>
    </reaction>
</comment>
<keyword evidence="6 12" id="KW-0418">Kinase</keyword>
<comment type="caution">
    <text evidence="12">The sequence shown here is derived from an EMBL/GenBank/DDBJ whole genome shotgun (WGS) entry which is preliminary data.</text>
</comment>
<evidence type="ECO:0000259" key="11">
    <source>
        <dbReference type="PROSITE" id="PS50011"/>
    </source>
</evidence>
<dbReference type="InterPro" id="IPR011009">
    <property type="entry name" value="Kinase-like_dom_sf"/>
</dbReference>
<keyword evidence="13" id="KW-1185">Reference proteome</keyword>
<evidence type="ECO:0000256" key="1">
    <source>
        <dbReference type="ARBA" id="ARBA00005505"/>
    </source>
</evidence>
<dbReference type="SUPFAM" id="SSF56112">
    <property type="entry name" value="Protein kinase-like (PK-like)"/>
    <property type="match status" value="1"/>
</dbReference>
<dbReference type="GO" id="GO:0005737">
    <property type="term" value="C:cytoplasm"/>
    <property type="evidence" value="ECO:0007669"/>
    <property type="project" value="TreeGrafter"/>
</dbReference>
<evidence type="ECO:0000256" key="6">
    <source>
        <dbReference type="ARBA" id="ARBA00022777"/>
    </source>
</evidence>
<keyword evidence="3" id="KW-0723">Serine/threonine-protein kinase</keyword>
<dbReference type="InterPro" id="IPR000719">
    <property type="entry name" value="Prot_kinase_dom"/>
</dbReference>
<organism evidence="12 13">
    <name type="scientific">Triplophysa rosa</name>
    <name type="common">Cave loach</name>
    <dbReference type="NCBI Taxonomy" id="992332"/>
    <lineage>
        <taxon>Eukaryota</taxon>
        <taxon>Metazoa</taxon>
        <taxon>Chordata</taxon>
        <taxon>Craniata</taxon>
        <taxon>Vertebrata</taxon>
        <taxon>Euteleostomi</taxon>
        <taxon>Actinopterygii</taxon>
        <taxon>Neopterygii</taxon>
        <taxon>Teleostei</taxon>
        <taxon>Ostariophysi</taxon>
        <taxon>Cypriniformes</taxon>
        <taxon>Nemacheilidae</taxon>
        <taxon>Triplophysa</taxon>
    </lineage>
</organism>
<keyword evidence="4" id="KW-0808">Transferase</keyword>
<dbReference type="Proteomes" id="UP001059041">
    <property type="component" value="Linkage Group LG2"/>
</dbReference>
<dbReference type="GO" id="GO:0004674">
    <property type="term" value="F:protein serine/threonine kinase activity"/>
    <property type="evidence" value="ECO:0007669"/>
    <property type="project" value="UniProtKB-KW"/>
</dbReference>
<dbReference type="SMART" id="SM00220">
    <property type="entry name" value="S_TKc"/>
    <property type="match status" value="1"/>
</dbReference>
<evidence type="ECO:0000256" key="8">
    <source>
        <dbReference type="ARBA" id="ARBA00047899"/>
    </source>
</evidence>
<proteinExistence type="inferred from homology"/>
<dbReference type="Pfam" id="PF00069">
    <property type="entry name" value="Pkinase"/>
    <property type="match status" value="1"/>
</dbReference>
<dbReference type="PANTHER" id="PTHR22984">
    <property type="entry name" value="SERINE/THREONINE-PROTEIN KINASE PIM"/>
    <property type="match status" value="1"/>
</dbReference>
<dbReference type="PROSITE" id="PS50011">
    <property type="entry name" value="PROTEIN_KINASE_DOM"/>
    <property type="match status" value="1"/>
</dbReference>
<evidence type="ECO:0000256" key="7">
    <source>
        <dbReference type="ARBA" id="ARBA00022840"/>
    </source>
</evidence>
<dbReference type="EMBL" id="JAFHDT010000002">
    <property type="protein sequence ID" value="KAI7813718.1"/>
    <property type="molecule type" value="Genomic_DNA"/>
</dbReference>
<evidence type="ECO:0000256" key="10">
    <source>
        <dbReference type="SAM" id="MobiDB-lite"/>
    </source>
</evidence>
<dbReference type="Gene3D" id="1.10.510.10">
    <property type="entry name" value="Transferase(Phosphotransferase) domain 1"/>
    <property type="match status" value="1"/>
</dbReference>
<evidence type="ECO:0000313" key="12">
    <source>
        <dbReference type="EMBL" id="KAI7813718.1"/>
    </source>
</evidence>
<evidence type="ECO:0000256" key="9">
    <source>
        <dbReference type="ARBA" id="ARBA00048679"/>
    </source>
</evidence>
<dbReference type="GO" id="GO:0007346">
    <property type="term" value="P:regulation of mitotic cell cycle"/>
    <property type="evidence" value="ECO:0007669"/>
    <property type="project" value="TreeGrafter"/>
</dbReference>